<accession>A0ABT1U7U2</accession>
<feature type="signal peptide" evidence="1">
    <location>
        <begin position="1"/>
        <end position="18"/>
    </location>
</feature>
<proteinExistence type="predicted"/>
<dbReference type="PANTHER" id="PTHR22946:SF0">
    <property type="entry name" value="DIENELACTONE HYDROLASE DOMAIN-CONTAINING PROTEIN"/>
    <property type="match status" value="1"/>
</dbReference>
<dbReference type="InterPro" id="IPR029058">
    <property type="entry name" value="AB_hydrolase_fold"/>
</dbReference>
<evidence type="ECO:0000259" key="2">
    <source>
        <dbReference type="Pfam" id="PF01738"/>
    </source>
</evidence>
<dbReference type="RefSeq" id="WP_256616349.1">
    <property type="nucleotide sequence ID" value="NZ_JANIBK010000109.1"/>
</dbReference>
<keyword evidence="1" id="KW-0732">Signal</keyword>
<protein>
    <submittedName>
        <fullName evidence="3">Dienelactone hydrolase family protein</fullName>
    </submittedName>
</protein>
<evidence type="ECO:0000313" key="3">
    <source>
        <dbReference type="EMBL" id="MCQ8129923.1"/>
    </source>
</evidence>
<evidence type="ECO:0000313" key="4">
    <source>
        <dbReference type="Proteomes" id="UP001524586"/>
    </source>
</evidence>
<dbReference type="InterPro" id="IPR050261">
    <property type="entry name" value="FrsA_esterase"/>
</dbReference>
<name>A0ABT1U7U2_9GAMM</name>
<dbReference type="SUPFAM" id="SSF53474">
    <property type="entry name" value="alpha/beta-Hydrolases"/>
    <property type="match status" value="1"/>
</dbReference>
<feature type="chain" id="PRO_5046702969" evidence="1">
    <location>
        <begin position="19"/>
        <end position="261"/>
    </location>
</feature>
<reference evidence="3 4" key="1">
    <citation type="submission" date="2022-07" db="EMBL/GenBank/DDBJ databases">
        <title>Methylomonas rivi sp. nov., Methylomonas rosea sp. nov., Methylomonas aureus sp. nov. and Methylomonas subterranea sp. nov., four novel methanotrophs isolated from a freshwater creek and the deep terrestrial subsurface.</title>
        <authorList>
            <person name="Abin C."/>
            <person name="Sankaranarayanan K."/>
            <person name="Garner C."/>
            <person name="Sindelar R."/>
            <person name="Kotary K."/>
            <person name="Garner R."/>
            <person name="Barclay S."/>
            <person name="Lawson P."/>
            <person name="Krumholz L."/>
        </authorList>
    </citation>
    <scope>NUCLEOTIDE SEQUENCE [LARGE SCALE GENOMIC DNA]</scope>
    <source>
        <strain evidence="3 4">WSC-6</strain>
    </source>
</reference>
<comment type="caution">
    <text evidence="3">The sequence shown here is derived from an EMBL/GenBank/DDBJ whole genome shotgun (WGS) entry which is preliminary data.</text>
</comment>
<keyword evidence="3" id="KW-0378">Hydrolase</keyword>
<dbReference type="Proteomes" id="UP001524586">
    <property type="component" value="Unassembled WGS sequence"/>
</dbReference>
<dbReference type="EMBL" id="JANIBK010000109">
    <property type="protein sequence ID" value="MCQ8129923.1"/>
    <property type="molecule type" value="Genomic_DNA"/>
</dbReference>
<dbReference type="GO" id="GO:0016787">
    <property type="term" value="F:hydrolase activity"/>
    <property type="evidence" value="ECO:0007669"/>
    <property type="project" value="UniProtKB-KW"/>
</dbReference>
<feature type="domain" description="Dienelactone hydrolase" evidence="2">
    <location>
        <begin position="35"/>
        <end position="258"/>
    </location>
</feature>
<sequence>MKLVLLLISFLFSPLLQAALHEENVEYRAGDTVMKGYLAWDDAKGAKQPGVLVVHEWWGLNEYARKRARMLADLGYTALAVDMYGGGKYSEHGKDAAAFMNSVTARAGLAQQRFEAARELLASRPNVDAAKIAAIGYCFGGSTVLNMARQGVDLAAVVSFHGNLATQTPAQPGKVKARVLVLNGAADGFVTAESIAAFKQEMDKAGADYRFVNYPGVIHGFTNPDADRLGKANDLAVAYDAEADRQSWAAMRELFSEVFKP</sequence>
<dbReference type="PANTHER" id="PTHR22946">
    <property type="entry name" value="DIENELACTONE HYDROLASE DOMAIN-CONTAINING PROTEIN-RELATED"/>
    <property type="match status" value="1"/>
</dbReference>
<organism evidence="3 4">
    <name type="scientific">Methylomonas rivi</name>
    <dbReference type="NCBI Taxonomy" id="2952226"/>
    <lineage>
        <taxon>Bacteria</taxon>
        <taxon>Pseudomonadati</taxon>
        <taxon>Pseudomonadota</taxon>
        <taxon>Gammaproteobacteria</taxon>
        <taxon>Methylococcales</taxon>
        <taxon>Methylococcaceae</taxon>
        <taxon>Methylomonas</taxon>
    </lineage>
</organism>
<dbReference type="Gene3D" id="3.40.50.1820">
    <property type="entry name" value="alpha/beta hydrolase"/>
    <property type="match status" value="1"/>
</dbReference>
<keyword evidence="4" id="KW-1185">Reference proteome</keyword>
<dbReference type="InterPro" id="IPR002925">
    <property type="entry name" value="Dienelactn_hydro"/>
</dbReference>
<gene>
    <name evidence="3" type="ORF">NP596_15790</name>
</gene>
<evidence type="ECO:0000256" key="1">
    <source>
        <dbReference type="SAM" id="SignalP"/>
    </source>
</evidence>
<dbReference type="Pfam" id="PF01738">
    <property type="entry name" value="DLH"/>
    <property type="match status" value="1"/>
</dbReference>